<keyword evidence="5" id="KW-0255">Endonuclease</keyword>
<evidence type="ECO:0000256" key="2">
    <source>
        <dbReference type="ARBA" id="ARBA00022747"/>
    </source>
</evidence>
<comment type="caution">
    <text evidence="5">The sequence shown here is derived from an EMBL/GenBank/DDBJ whole genome shotgun (WGS) entry which is preliminary data.</text>
</comment>
<keyword evidence="3" id="KW-0238">DNA-binding</keyword>
<keyword evidence="5" id="KW-0540">Nuclease</keyword>
<evidence type="ECO:0000256" key="1">
    <source>
        <dbReference type="ARBA" id="ARBA00010923"/>
    </source>
</evidence>
<dbReference type="EMBL" id="JBBYHT010000004">
    <property type="protein sequence ID" value="MEL1248376.1"/>
    <property type="molecule type" value="Genomic_DNA"/>
</dbReference>
<organism evidence="5 6">
    <name type="scientific">Flavobacterium helocola</name>
    <dbReference type="NCBI Taxonomy" id="3139139"/>
    <lineage>
        <taxon>Bacteria</taxon>
        <taxon>Pseudomonadati</taxon>
        <taxon>Bacteroidota</taxon>
        <taxon>Flavobacteriia</taxon>
        <taxon>Flavobacteriales</taxon>
        <taxon>Flavobacteriaceae</taxon>
        <taxon>Flavobacterium</taxon>
    </lineage>
</organism>
<protein>
    <submittedName>
        <fullName evidence="5">Restriction endonuclease subunit S</fullName>
        <ecNumber evidence="5">3.1.21.-</ecNumber>
    </submittedName>
</protein>
<name>A0ABU9I7K0_9FLAO</name>
<evidence type="ECO:0000259" key="4">
    <source>
        <dbReference type="Pfam" id="PF01420"/>
    </source>
</evidence>
<dbReference type="PANTHER" id="PTHR30408">
    <property type="entry name" value="TYPE-1 RESTRICTION ENZYME ECOKI SPECIFICITY PROTEIN"/>
    <property type="match status" value="1"/>
</dbReference>
<dbReference type="RefSeq" id="WP_341683266.1">
    <property type="nucleotide sequence ID" value="NZ_JBBYHT010000004.1"/>
</dbReference>
<feature type="domain" description="Type I restriction modification DNA specificity" evidence="4">
    <location>
        <begin position="3"/>
        <end position="151"/>
    </location>
</feature>
<dbReference type="Gene3D" id="3.90.220.20">
    <property type="entry name" value="DNA methylase specificity domains"/>
    <property type="match status" value="2"/>
</dbReference>
<comment type="similarity">
    <text evidence="1">Belongs to the type-I restriction system S methylase family.</text>
</comment>
<keyword evidence="2" id="KW-0680">Restriction system</keyword>
<dbReference type="InterPro" id="IPR052021">
    <property type="entry name" value="Type-I_RS_S_subunit"/>
</dbReference>
<accession>A0ABU9I7K0</accession>
<reference evidence="5 6" key="1">
    <citation type="submission" date="2024-04" db="EMBL/GenBank/DDBJ databases">
        <title>Flavobacterium sp. DGU41 16S ribosomal RNA gene Genome sequencing and assembly.</title>
        <authorList>
            <person name="Park S."/>
        </authorList>
    </citation>
    <scope>NUCLEOTIDE SEQUENCE [LARGE SCALE GENOMIC DNA]</scope>
    <source>
        <strain evidence="5 6">DGU41</strain>
    </source>
</reference>
<dbReference type="Proteomes" id="UP001393056">
    <property type="component" value="Unassembled WGS sequence"/>
</dbReference>
<dbReference type="EC" id="3.1.21.-" evidence="5"/>
<dbReference type="GO" id="GO:0004519">
    <property type="term" value="F:endonuclease activity"/>
    <property type="evidence" value="ECO:0007669"/>
    <property type="project" value="UniProtKB-KW"/>
</dbReference>
<proteinExistence type="inferred from homology"/>
<dbReference type="PANTHER" id="PTHR30408:SF12">
    <property type="entry name" value="TYPE I RESTRICTION ENZYME MJAVIII SPECIFICITY SUBUNIT"/>
    <property type="match status" value="1"/>
</dbReference>
<dbReference type="SUPFAM" id="SSF116734">
    <property type="entry name" value="DNA methylase specificity domain"/>
    <property type="match status" value="2"/>
</dbReference>
<evidence type="ECO:0000256" key="3">
    <source>
        <dbReference type="ARBA" id="ARBA00023125"/>
    </source>
</evidence>
<gene>
    <name evidence="5" type="ORF">AAEO58_10005</name>
</gene>
<dbReference type="GO" id="GO:0016787">
    <property type="term" value="F:hydrolase activity"/>
    <property type="evidence" value="ECO:0007669"/>
    <property type="project" value="UniProtKB-KW"/>
</dbReference>
<evidence type="ECO:0000313" key="6">
    <source>
        <dbReference type="Proteomes" id="UP001393056"/>
    </source>
</evidence>
<keyword evidence="5" id="KW-0378">Hydrolase</keyword>
<keyword evidence="6" id="KW-1185">Reference proteome</keyword>
<feature type="domain" description="Type I restriction modification DNA specificity" evidence="4">
    <location>
        <begin position="177"/>
        <end position="356"/>
    </location>
</feature>
<dbReference type="InterPro" id="IPR000055">
    <property type="entry name" value="Restrct_endonuc_typeI_TRD"/>
</dbReference>
<evidence type="ECO:0000313" key="5">
    <source>
        <dbReference type="EMBL" id="MEL1248376.1"/>
    </source>
</evidence>
<dbReference type="Pfam" id="PF01420">
    <property type="entry name" value="Methylase_S"/>
    <property type="match status" value="2"/>
</dbReference>
<sequence length="381" mass="43119">MKQGWEMKTIGDVCKSASSNISQNKLANDEGIYPIFGASGLIKNVSFYHRDKPYLSIVKDGSGVGRVTKMEAFTSVIGTLQYLLPNEDIDLDYLNYTLMSVDFKKYVAGAAIPHIYFKDYKNEPFLWMPLKEQQRIVSILDEAFTAIDKAKANTEQNLKNAKELFESELQRVFSEKNDGWDEKRLGDITLKIGSGATPKGGNASYKTEGISLIRSMNVHDLKFKKKNLAFIDDIQGRALKNVTIEEGDVLLNITGASVARCCLIPKEIIPARVNQHVSIIRPKNEILNSRFLNFLLTSKFYKDQLLLTGDQGATRQAITKVQLENFFICFPKTIKEQQNIVSKLDALREQTKKLEAFYTQKLQDLEELKKSVLQKAFSGEF</sequence>
<dbReference type="CDD" id="cd17256">
    <property type="entry name" value="RMtype1_S_EcoJA65PI-TRD1-CR1_like"/>
    <property type="match status" value="1"/>
</dbReference>
<dbReference type="InterPro" id="IPR044946">
    <property type="entry name" value="Restrct_endonuc_typeI_TRD_sf"/>
</dbReference>